<sequence length="76" mass="8652">MDNGSVLVSVEIAGERRARVDLSGLKDELSNIYYQLSLAADNVEYHKLNHYSIQGDKRFYFMALLGERDEDDALPD</sequence>
<protein>
    <submittedName>
        <fullName evidence="1">Uncharacterized protein</fullName>
    </submittedName>
</protein>
<reference evidence="1 2" key="1">
    <citation type="submission" date="2017-09" db="EMBL/GenBank/DDBJ databases">
        <title>Comparative genomics of rhizobia isolated from Phaseolus vulgaris in China.</title>
        <authorList>
            <person name="Tong W."/>
        </authorList>
    </citation>
    <scope>NUCLEOTIDE SEQUENCE [LARGE SCALE GENOMIC DNA]</scope>
    <source>
        <strain evidence="1 2">Y27</strain>
    </source>
</reference>
<organism evidence="1 2">
    <name type="scientific">Rhizobium anhuiense</name>
    <dbReference type="NCBI Taxonomy" id="1184720"/>
    <lineage>
        <taxon>Bacteria</taxon>
        <taxon>Pseudomonadati</taxon>
        <taxon>Pseudomonadota</taxon>
        <taxon>Alphaproteobacteria</taxon>
        <taxon>Hyphomicrobiales</taxon>
        <taxon>Rhizobiaceae</taxon>
        <taxon>Rhizobium/Agrobacterium group</taxon>
        <taxon>Rhizobium</taxon>
    </lineage>
</organism>
<evidence type="ECO:0000313" key="2">
    <source>
        <dbReference type="Proteomes" id="UP000219972"/>
    </source>
</evidence>
<accession>A0ABX4JCI1</accession>
<comment type="caution">
    <text evidence="1">The sequence shown here is derived from an EMBL/GenBank/DDBJ whole genome shotgun (WGS) entry which is preliminary data.</text>
</comment>
<proteinExistence type="predicted"/>
<name>A0ABX4JCI1_9HYPH</name>
<dbReference type="EMBL" id="NWSL01000003">
    <property type="protein sequence ID" value="PDS52537.1"/>
    <property type="molecule type" value="Genomic_DNA"/>
</dbReference>
<dbReference type="RefSeq" id="WP_097661187.1">
    <property type="nucleotide sequence ID" value="NZ_NWSK01000006.1"/>
</dbReference>
<gene>
    <name evidence="1" type="ORF">CO662_08365</name>
</gene>
<dbReference type="Proteomes" id="UP000219972">
    <property type="component" value="Unassembled WGS sequence"/>
</dbReference>
<evidence type="ECO:0000313" key="1">
    <source>
        <dbReference type="EMBL" id="PDS52537.1"/>
    </source>
</evidence>
<keyword evidence="2" id="KW-1185">Reference proteome</keyword>